<dbReference type="Proteomes" id="UP000661280">
    <property type="component" value="Chromosome 3"/>
</dbReference>
<sequence length="84" mass="9355">MKLDNTRTSHSAYLSWMMPYASVFLFFLDHPRPHALQGSFLPSGPTLHSGDVRAGHSVQSPLSGALFCLRRSLLCSVFSELIVY</sequence>
<organism evidence="1 2">
    <name type="scientific">Aspergillus kawachii</name>
    <name type="common">White koji mold</name>
    <name type="synonym">Aspergillus awamori var. kawachi</name>
    <dbReference type="NCBI Taxonomy" id="1069201"/>
    <lineage>
        <taxon>Eukaryota</taxon>
        <taxon>Fungi</taxon>
        <taxon>Dikarya</taxon>
        <taxon>Ascomycota</taxon>
        <taxon>Pezizomycotina</taxon>
        <taxon>Eurotiomycetes</taxon>
        <taxon>Eurotiomycetidae</taxon>
        <taxon>Eurotiales</taxon>
        <taxon>Aspergillaceae</taxon>
        <taxon>Aspergillus</taxon>
        <taxon>Aspergillus subgen. Circumdati</taxon>
    </lineage>
</organism>
<name>A0A7R7W8B0_ASPKA</name>
<dbReference type="EMBL" id="AP024427">
    <property type="protein sequence ID" value="BCR98221.1"/>
    <property type="molecule type" value="Genomic_DNA"/>
</dbReference>
<dbReference type="AlphaFoldDB" id="A0A7R7W8B0"/>
<protein>
    <submittedName>
        <fullName evidence="1">Uncharacterized protein</fullName>
    </submittedName>
</protein>
<gene>
    <name evidence="1" type="ORF">AKAW2_31540S</name>
</gene>
<reference evidence="1" key="2">
    <citation type="submission" date="2021-02" db="EMBL/GenBank/DDBJ databases">
        <title>Aspergillus luchuensis mut. kawachii IFO 4304 genome sequence.</title>
        <authorList>
            <person name="Mori K."/>
            <person name="Kadooka C."/>
            <person name="Goto M."/>
            <person name="Futagami T."/>
        </authorList>
    </citation>
    <scope>NUCLEOTIDE SEQUENCE</scope>
    <source>
        <strain evidence="1">IFO 4308</strain>
    </source>
</reference>
<evidence type="ECO:0000313" key="2">
    <source>
        <dbReference type="Proteomes" id="UP000661280"/>
    </source>
</evidence>
<accession>A0A7R7W8B0</accession>
<evidence type="ECO:0000313" key="1">
    <source>
        <dbReference type="EMBL" id="BCR98221.1"/>
    </source>
</evidence>
<proteinExistence type="predicted"/>
<reference evidence="1" key="1">
    <citation type="submission" date="2021-01" db="EMBL/GenBank/DDBJ databases">
        <authorList>
            <consortium name="Aspergillus luchuensis mut. kawachii IFO 4304 genome sequencing consortium"/>
            <person name="Kazuki M."/>
            <person name="Futagami T."/>
        </authorList>
    </citation>
    <scope>NUCLEOTIDE SEQUENCE</scope>
    <source>
        <strain evidence="1">IFO 4308</strain>
    </source>
</reference>
<dbReference type="GeneID" id="64959546"/>
<dbReference type="RefSeq" id="XP_041541987.1">
    <property type="nucleotide sequence ID" value="XM_041688176.1"/>
</dbReference>
<keyword evidence="2" id="KW-1185">Reference proteome</keyword>
<dbReference type="KEGG" id="aluc:AKAW2_31540S"/>